<evidence type="ECO:0000256" key="4">
    <source>
        <dbReference type="ARBA" id="ARBA00021815"/>
    </source>
</evidence>
<comment type="similarity">
    <text evidence="3">Belongs to the CFAP36 family.</text>
</comment>
<dbReference type="Pfam" id="PF11527">
    <property type="entry name" value="ARL2_Bind_BART"/>
    <property type="match status" value="1"/>
</dbReference>
<keyword evidence="12" id="KW-1185">Reference proteome</keyword>
<keyword evidence="8" id="KW-0966">Cell projection</keyword>
<keyword evidence="5" id="KW-0963">Cytoplasm</keyword>
<keyword evidence="7" id="KW-0969">Cilium</keyword>
<sequence length="323" mass="36773">MDNLDNNAWVFDSLIGFLHGPIWNVPLQTFIEEKSLPFEPTEDGEVFDREEYKKIHDDYKNLVDVMLGSFMDDIGISADQFEAACKLSAHDLAGLPSYFHKRLFEQIWAANDYEMFVKMMTHKNVELQLQALELIEKRFGTLPSLFSSGTDDLDSSRSDESADWPDNDDVMMEIKKLQLNDVENHEEILVPPEEVMIEKQNLLTKLHSFDTNEDNKKEELPIEIPVKAEIPKPAPKKQQVSEEEICARQEYLKQQRDKLLALKKQVRQKQLGGEGPHSVSRPKSARIAKAALSGSTPLPAVDAMQLRRALATKLKTEVVDGSH</sequence>
<dbReference type="PANTHER" id="PTHR21532">
    <property type="entry name" value="PHOSPHODIESTERASE HL"/>
    <property type="match status" value="1"/>
</dbReference>
<proteinExistence type="inferred from homology"/>
<evidence type="ECO:0000259" key="10">
    <source>
        <dbReference type="Pfam" id="PF11527"/>
    </source>
</evidence>
<evidence type="ECO:0000256" key="2">
    <source>
        <dbReference type="ARBA" id="ARBA00004496"/>
    </source>
</evidence>
<reference evidence="11 12" key="1">
    <citation type="submission" date="2017-07" db="EMBL/GenBank/DDBJ databases">
        <authorList>
            <person name="Talla V."/>
            <person name="Backstrom N."/>
        </authorList>
    </citation>
    <scope>NUCLEOTIDE SEQUENCE [LARGE SCALE GENOMIC DNA]</scope>
</reference>
<dbReference type="Proteomes" id="UP000324832">
    <property type="component" value="Unassembled WGS sequence"/>
</dbReference>
<evidence type="ECO:0000256" key="6">
    <source>
        <dbReference type="ARBA" id="ARBA00023054"/>
    </source>
</evidence>
<evidence type="ECO:0000256" key="5">
    <source>
        <dbReference type="ARBA" id="ARBA00022490"/>
    </source>
</evidence>
<evidence type="ECO:0000256" key="8">
    <source>
        <dbReference type="ARBA" id="ARBA00023273"/>
    </source>
</evidence>
<protein>
    <recommendedName>
        <fullName evidence="4">Cilia- and flagella-associated protein 36</fullName>
    </recommendedName>
    <alternativeName>
        <fullName evidence="9">Coiled-coil domain-containing protein 104</fullName>
    </alternativeName>
</protein>
<dbReference type="InterPro" id="IPR042541">
    <property type="entry name" value="BART_sf"/>
</dbReference>
<evidence type="ECO:0000313" key="11">
    <source>
        <dbReference type="EMBL" id="VVC96429.1"/>
    </source>
</evidence>
<evidence type="ECO:0000256" key="7">
    <source>
        <dbReference type="ARBA" id="ARBA00023069"/>
    </source>
</evidence>
<dbReference type="InterPro" id="IPR023379">
    <property type="entry name" value="BART_dom"/>
</dbReference>
<dbReference type="InterPro" id="IPR038888">
    <property type="entry name" value="CFAP36"/>
</dbReference>
<comment type="subcellular location">
    <subcellularLocation>
        <location evidence="1">Cell projection</location>
        <location evidence="1">Cilium</location>
    </subcellularLocation>
    <subcellularLocation>
        <location evidence="2">Cytoplasm</location>
    </subcellularLocation>
</comment>
<dbReference type="Gene3D" id="1.20.1520.10">
    <property type="entry name" value="ADP-ribosylation factor-like 2-binding protein, domain"/>
    <property type="match status" value="1"/>
</dbReference>
<dbReference type="AlphaFoldDB" id="A0A5E4QDW9"/>
<name>A0A5E4QDW9_9NEOP</name>
<keyword evidence="6" id="KW-0175">Coiled coil</keyword>
<feature type="domain" description="BART" evidence="10">
    <location>
        <begin position="7"/>
        <end position="128"/>
    </location>
</feature>
<dbReference type="PANTHER" id="PTHR21532:SF0">
    <property type="entry name" value="CILIA- AND FLAGELLA-ASSOCIATED PROTEIN 36"/>
    <property type="match status" value="1"/>
</dbReference>
<evidence type="ECO:0000256" key="3">
    <source>
        <dbReference type="ARBA" id="ARBA00007460"/>
    </source>
</evidence>
<organism evidence="11 12">
    <name type="scientific">Leptidea sinapis</name>
    <dbReference type="NCBI Taxonomy" id="189913"/>
    <lineage>
        <taxon>Eukaryota</taxon>
        <taxon>Metazoa</taxon>
        <taxon>Ecdysozoa</taxon>
        <taxon>Arthropoda</taxon>
        <taxon>Hexapoda</taxon>
        <taxon>Insecta</taxon>
        <taxon>Pterygota</taxon>
        <taxon>Neoptera</taxon>
        <taxon>Endopterygota</taxon>
        <taxon>Lepidoptera</taxon>
        <taxon>Glossata</taxon>
        <taxon>Ditrysia</taxon>
        <taxon>Papilionoidea</taxon>
        <taxon>Pieridae</taxon>
        <taxon>Dismorphiinae</taxon>
        <taxon>Leptidea</taxon>
    </lineage>
</organism>
<dbReference type="GO" id="GO:0097546">
    <property type="term" value="C:ciliary base"/>
    <property type="evidence" value="ECO:0007669"/>
    <property type="project" value="TreeGrafter"/>
</dbReference>
<dbReference type="GO" id="GO:0005930">
    <property type="term" value="C:axoneme"/>
    <property type="evidence" value="ECO:0007669"/>
    <property type="project" value="TreeGrafter"/>
</dbReference>
<evidence type="ECO:0000256" key="1">
    <source>
        <dbReference type="ARBA" id="ARBA00004138"/>
    </source>
</evidence>
<dbReference type="EMBL" id="FZQP02002725">
    <property type="protein sequence ID" value="VVC96429.1"/>
    <property type="molecule type" value="Genomic_DNA"/>
</dbReference>
<evidence type="ECO:0000256" key="9">
    <source>
        <dbReference type="ARBA" id="ARBA00031593"/>
    </source>
</evidence>
<gene>
    <name evidence="11" type="ORF">LSINAPIS_LOCUS7935</name>
</gene>
<accession>A0A5E4QDW9</accession>
<evidence type="ECO:0000313" key="12">
    <source>
        <dbReference type="Proteomes" id="UP000324832"/>
    </source>
</evidence>